<evidence type="ECO:0000313" key="3">
    <source>
        <dbReference type="Proteomes" id="UP000053477"/>
    </source>
</evidence>
<organism evidence="2 3">
    <name type="scientific">Schizopora paradoxa</name>
    <dbReference type="NCBI Taxonomy" id="27342"/>
    <lineage>
        <taxon>Eukaryota</taxon>
        <taxon>Fungi</taxon>
        <taxon>Dikarya</taxon>
        <taxon>Basidiomycota</taxon>
        <taxon>Agaricomycotina</taxon>
        <taxon>Agaricomycetes</taxon>
        <taxon>Hymenochaetales</taxon>
        <taxon>Schizoporaceae</taxon>
        <taxon>Schizopora</taxon>
    </lineage>
</organism>
<gene>
    <name evidence="2" type="ORF">SCHPADRAFT_762230</name>
</gene>
<dbReference type="InParanoid" id="A0A0H2QXK3"/>
<feature type="compositionally biased region" description="Polar residues" evidence="1">
    <location>
        <begin position="131"/>
        <end position="141"/>
    </location>
</feature>
<reference evidence="2 3" key="1">
    <citation type="submission" date="2015-04" db="EMBL/GenBank/DDBJ databases">
        <title>Complete genome sequence of Schizopora paradoxa KUC8140, a cosmopolitan wood degrader in East Asia.</title>
        <authorList>
            <consortium name="DOE Joint Genome Institute"/>
            <person name="Min B."/>
            <person name="Park H."/>
            <person name="Jang Y."/>
            <person name="Kim J.-J."/>
            <person name="Kim K.H."/>
            <person name="Pangilinan J."/>
            <person name="Lipzen A."/>
            <person name="Riley R."/>
            <person name="Grigoriev I.V."/>
            <person name="Spatafora J.W."/>
            <person name="Choi I.-G."/>
        </authorList>
    </citation>
    <scope>NUCLEOTIDE SEQUENCE [LARGE SCALE GENOMIC DNA]</scope>
    <source>
        <strain evidence="2 3">KUC8140</strain>
    </source>
</reference>
<protein>
    <submittedName>
        <fullName evidence="2">Uncharacterized protein</fullName>
    </submittedName>
</protein>
<dbReference type="EMBL" id="KQ086717">
    <property type="protein sequence ID" value="KLO04089.1"/>
    <property type="molecule type" value="Genomic_DNA"/>
</dbReference>
<feature type="region of interest" description="Disordered" evidence="1">
    <location>
        <begin position="109"/>
        <end position="141"/>
    </location>
</feature>
<dbReference type="AlphaFoldDB" id="A0A0H2QXK3"/>
<dbReference type="Proteomes" id="UP000053477">
    <property type="component" value="Unassembled WGS sequence"/>
</dbReference>
<sequence>MFLYRERHLPREGQMAVYLPPLELPSSLNIVSSLLVLSNRLCFLHQQSRFEKYKIQHGKSDEHSFHSSGVPSLGRHLRRVLQVELATSVTDNQTHSLADLQARECSPERPPRCASQCRGTGRRDRRGDWLTGSSHPSSLPTRYSDHARLNCTFL</sequence>
<name>A0A0H2QXK3_9AGAM</name>
<accession>A0A0H2QXK3</accession>
<keyword evidence="3" id="KW-1185">Reference proteome</keyword>
<evidence type="ECO:0000313" key="2">
    <source>
        <dbReference type="EMBL" id="KLO04089.1"/>
    </source>
</evidence>
<proteinExistence type="predicted"/>
<evidence type="ECO:0000256" key="1">
    <source>
        <dbReference type="SAM" id="MobiDB-lite"/>
    </source>
</evidence>